<dbReference type="PROSITE" id="PS50042">
    <property type="entry name" value="CNMP_BINDING_3"/>
    <property type="match status" value="1"/>
</dbReference>
<evidence type="ECO:0000259" key="4">
    <source>
        <dbReference type="PROSITE" id="PS50042"/>
    </source>
</evidence>
<keyword evidence="3" id="KW-0520">NAD</keyword>
<dbReference type="SUPFAM" id="SSF51206">
    <property type="entry name" value="cAMP-binding domain-like"/>
    <property type="match status" value="1"/>
</dbReference>
<dbReference type="InterPro" id="IPR029753">
    <property type="entry name" value="D-isomer_DH_CS"/>
</dbReference>
<dbReference type="PANTHER" id="PTHR43026">
    <property type="entry name" value="2-HYDROXYACID DEHYDROGENASE HOMOLOG 1-RELATED"/>
    <property type="match status" value="1"/>
</dbReference>
<comment type="caution">
    <text evidence="5">The sequence shown here is derived from an EMBL/GenBank/DDBJ whole genome shotgun (WGS) entry which is preliminary data.</text>
</comment>
<dbReference type="PANTHER" id="PTHR43026:SF1">
    <property type="entry name" value="2-HYDROXYACID DEHYDROGENASE HOMOLOG 1-RELATED"/>
    <property type="match status" value="1"/>
</dbReference>
<dbReference type="CDD" id="cd12183">
    <property type="entry name" value="LDH_like_2"/>
    <property type="match status" value="1"/>
</dbReference>
<proteinExistence type="inferred from homology"/>
<evidence type="ECO:0000313" key="6">
    <source>
        <dbReference type="Proteomes" id="UP000266841"/>
    </source>
</evidence>
<dbReference type="PROSITE" id="PS00065">
    <property type="entry name" value="D_2_HYDROXYACID_DH_1"/>
    <property type="match status" value="1"/>
</dbReference>
<dbReference type="EMBL" id="AGNL01044721">
    <property type="protein sequence ID" value="EJK49501.1"/>
    <property type="molecule type" value="Genomic_DNA"/>
</dbReference>
<gene>
    <name evidence="5" type="ORF">THAOC_31619</name>
</gene>
<dbReference type="InterPro" id="IPR029752">
    <property type="entry name" value="D-isomer_DH_CS1"/>
</dbReference>
<dbReference type="InterPro" id="IPR006139">
    <property type="entry name" value="D-isomer_2_OHA_DH_cat_dom"/>
</dbReference>
<keyword evidence="6" id="KW-1185">Reference proteome</keyword>
<dbReference type="InterPro" id="IPR000595">
    <property type="entry name" value="cNMP-bd_dom"/>
</dbReference>
<evidence type="ECO:0000256" key="2">
    <source>
        <dbReference type="ARBA" id="ARBA00023002"/>
    </source>
</evidence>
<feature type="domain" description="Cyclic nucleotide-binding" evidence="4">
    <location>
        <begin position="103"/>
        <end position="198"/>
    </location>
</feature>
<sequence>MVPSFAGKTGSLIDFMLSIPMAVCHSQYQYLTAAAAYYYILQTCGGAQPHLLFKITWKRLHHYPNVLLRAGGGVAKSLTYVWTSGLMVMCMVRVHGHGALRIVAKLMSPLDLVEGTILIREGTPQDTFYLVDSGVLVRAKNVPDSAETIDLDTIGPAATSGFLHVAGVEDDDVAFATITAGKGGCRCYAAKGDEFRALCVNPTFSAQLISVLTKVVRTATKVVRATVSTGSGSGVDLHTSNSSVFKVLCYDTTQWVTDNFTPQIEKYNDHEGGMNIKMDFTQDRLSEGTAKFAAGYDAVCLFVNDTADSNAIRILSLCGVKMIAMRCAGFDRVDVQTAKALGIRWVQGSNSSFSVSTDTKRFLETLRSIARVPAYSPYAVAEHAIALLMSVNRKIAQANQRVKMADFTLDSSLLGIDIHGKNVGVMGTGKIGQILCTIVKGFGANLYAYDVFENEDVKAMGGQYVSSDTIYEKCDVIFLMMPLLAPTKHTINKTMLHKLKKGVILINTSRGGLIDTGALVEGLSKGIFGGVGLDVYENESDYFFQDWSAKAINDNQLVQLLGNNRVVMTPHQAFFTKEAIDKIVSTTVENLDNFCSGLRGGELPNSIC</sequence>
<dbReference type="SUPFAM" id="SSF51735">
    <property type="entry name" value="NAD(P)-binding Rossmann-fold domains"/>
    <property type="match status" value="1"/>
</dbReference>
<dbReference type="GO" id="GO:0016616">
    <property type="term" value="F:oxidoreductase activity, acting on the CH-OH group of donors, NAD or NADP as acceptor"/>
    <property type="evidence" value="ECO:0007669"/>
    <property type="project" value="InterPro"/>
</dbReference>
<dbReference type="Pfam" id="PF02826">
    <property type="entry name" value="2-Hacid_dh_C"/>
    <property type="match status" value="1"/>
</dbReference>
<dbReference type="CDD" id="cd00038">
    <property type="entry name" value="CAP_ED"/>
    <property type="match status" value="1"/>
</dbReference>
<dbReference type="Pfam" id="PF00389">
    <property type="entry name" value="2-Hacid_dh"/>
    <property type="match status" value="2"/>
</dbReference>
<evidence type="ECO:0000256" key="3">
    <source>
        <dbReference type="ARBA" id="ARBA00023027"/>
    </source>
</evidence>
<comment type="similarity">
    <text evidence="1">Belongs to the D-isomer specific 2-hydroxyacid dehydrogenase family.</text>
</comment>
<dbReference type="Proteomes" id="UP000266841">
    <property type="component" value="Unassembled WGS sequence"/>
</dbReference>
<dbReference type="InterPro" id="IPR014710">
    <property type="entry name" value="RmlC-like_jellyroll"/>
</dbReference>
<dbReference type="InterPro" id="IPR058205">
    <property type="entry name" value="D-LDH-like"/>
</dbReference>
<dbReference type="Gene3D" id="2.60.120.10">
    <property type="entry name" value="Jelly Rolls"/>
    <property type="match status" value="1"/>
</dbReference>
<dbReference type="SUPFAM" id="SSF52283">
    <property type="entry name" value="Formate/glycerate dehydrogenase catalytic domain-like"/>
    <property type="match status" value="1"/>
</dbReference>
<organism evidence="5 6">
    <name type="scientific">Thalassiosira oceanica</name>
    <name type="common">Marine diatom</name>
    <dbReference type="NCBI Taxonomy" id="159749"/>
    <lineage>
        <taxon>Eukaryota</taxon>
        <taxon>Sar</taxon>
        <taxon>Stramenopiles</taxon>
        <taxon>Ochrophyta</taxon>
        <taxon>Bacillariophyta</taxon>
        <taxon>Coscinodiscophyceae</taxon>
        <taxon>Thalassiosirophycidae</taxon>
        <taxon>Thalassiosirales</taxon>
        <taxon>Thalassiosiraceae</taxon>
        <taxon>Thalassiosira</taxon>
    </lineage>
</organism>
<keyword evidence="2" id="KW-0560">Oxidoreductase</keyword>
<protein>
    <recommendedName>
        <fullName evidence="4">Cyclic nucleotide-binding domain-containing protein</fullName>
    </recommendedName>
</protein>
<dbReference type="AlphaFoldDB" id="K0RKT1"/>
<evidence type="ECO:0000313" key="5">
    <source>
        <dbReference type="EMBL" id="EJK49501.1"/>
    </source>
</evidence>
<dbReference type="InterPro" id="IPR018490">
    <property type="entry name" value="cNMP-bd_dom_sf"/>
</dbReference>
<dbReference type="Gene3D" id="3.40.50.720">
    <property type="entry name" value="NAD(P)-binding Rossmann-like Domain"/>
    <property type="match status" value="2"/>
</dbReference>
<dbReference type="eggNOG" id="KOG0068">
    <property type="taxonomic scope" value="Eukaryota"/>
</dbReference>
<dbReference type="InterPro" id="IPR036291">
    <property type="entry name" value="NAD(P)-bd_dom_sf"/>
</dbReference>
<evidence type="ECO:0000256" key="1">
    <source>
        <dbReference type="ARBA" id="ARBA00005854"/>
    </source>
</evidence>
<dbReference type="OrthoDB" id="298012at2759"/>
<dbReference type="InterPro" id="IPR006140">
    <property type="entry name" value="D-isomer_DH_NAD-bd"/>
</dbReference>
<dbReference type="GO" id="GO:0051287">
    <property type="term" value="F:NAD binding"/>
    <property type="evidence" value="ECO:0007669"/>
    <property type="project" value="InterPro"/>
</dbReference>
<name>K0RKT1_THAOC</name>
<reference evidence="5 6" key="1">
    <citation type="journal article" date="2012" name="Genome Biol.">
        <title>Genome and low-iron response of an oceanic diatom adapted to chronic iron limitation.</title>
        <authorList>
            <person name="Lommer M."/>
            <person name="Specht M."/>
            <person name="Roy A.S."/>
            <person name="Kraemer L."/>
            <person name="Andreson R."/>
            <person name="Gutowska M.A."/>
            <person name="Wolf J."/>
            <person name="Bergner S.V."/>
            <person name="Schilhabel M.B."/>
            <person name="Klostermeier U.C."/>
            <person name="Beiko R.G."/>
            <person name="Rosenstiel P."/>
            <person name="Hippler M."/>
            <person name="Laroche J."/>
        </authorList>
    </citation>
    <scope>NUCLEOTIDE SEQUENCE [LARGE SCALE GENOMIC DNA]</scope>
    <source>
        <strain evidence="5 6">CCMP1005</strain>
    </source>
</reference>
<accession>K0RKT1</accession>
<dbReference type="PROSITE" id="PS00671">
    <property type="entry name" value="D_2_HYDROXYACID_DH_3"/>
    <property type="match status" value="1"/>
</dbReference>